<evidence type="ECO:0000313" key="12">
    <source>
        <dbReference type="EMBL" id="OGD63455.1"/>
    </source>
</evidence>
<name>A0A1F5E7W1_9BACT</name>
<evidence type="ECO:0000256" key="6">
    <source>
        <dbReference type="ARBA" id="ARBA00023211"/>
    </source>
</evidence>
<keyword evidence="3 9" id="KW-0547">Nucleotide-binding</keyword>
<comment type="similarity">
    <text evidence="11">Belongs to the RtcB family.</text>
</comment>
<gene>
    <name evidence="11" type="primary">rtcB</name>
    <name evidence="12" type="ORF">A2160_03095</name>
</gene>
<comment type="subunit">
    <text evidence="11">Monomer.</text>
</comment>
<dbReference type="InterPro" id="IPR001233">
    <property type="entry name" value="RtcB"/>
</dbReference>
<dbReference type="GO" id="GO:0046872">
    <property type="term" value="F:metal ion binding"/>
    <property type="evidence" value="ECO:0007669"/>
    <property type="project" value="UniProtKB-UniRule"/>
</dbReference>
<dbReference type="SUPFAM" id="SSF103365">
    <property type="entry name" value="Hypothetical protein PH1602"/>
    <property type="match status" value="1"/>
</dbReference>
<feature type="binding site" evidence="10">
    <location>
        <position position="71"/>
    </location>
    <ligand>
        <name>Mn(2+)</name>
        <dbReference type="ChEBI" id="CHEBI:29035"/>
        <label>1</label>
    </ligand>
</feature>
<dbReference type="STRING" id="1797457.A2160_03095"/>
<dbReference type="GO" id="GO:0006396">
    <property type="term" value="P:RNA processing"/>
    <property type="evidence" value="ECO:0007669"/>
    <property type="project" value="InterPro"/>
</dbReference>
<comment type="catalytic activity">
    <reaction evidence="7">
        <text>a 3'-end 3'-phospho-ribonucleotide-RNA + a 5'-end dephospho-ribonucleoside-RNA + GTP = a ribonucleotidyl-ribonucleotide-RNA + GMP + diphosphate</text>
        <dbReference type="Rhea" id="RHEA:68076"/>
        <dbReference type="Rhea" id="RHEA-COMP:10463"/>
        <dbReference type="Rhea" id="RHEA-COMP:13936"/>
        <dbReference type="Rhea" id="RHEA-COMP:17355"/>
        <dbReference type="ChEBI" id="CHEBI:33019"/>
        <dbReference type="ChEBI" id="CHEBI:37565"/>
        <dbReference type="ChEBI" id="CHEBI:58115"/>
        <dbReference type="ChEBI" id="CHEBI:83062"/>
        <dbReference type="ChEBI" id="CHEBI:138284"/>
        <dbReference type="ChEBI" id="CHEBI:173118"/>
        <dbReference type="EC" id="6.5.1.8"/>
    </reaction>
</comment>
<dbReference type="Pfam" id="PF01139">
    <property type="entry name" value="RtcB"/>
    <property type="match status" value="1"/>
</dbReference>
<dbReference type="EMBL" id="MEZK01000010">
    <property type="protein sequence ID" value="OGD63455.1"/>
    <property type="molecule type" value="Genomic_DNA"/>
</dbReference>
<evidence type="ECO:0000256" key="11">
    <source>
        <dbReference type="RuleBase" id="RU371113"/>
    </source>
</evidence>
<dbReference type="InterPro" id="IPR036025">
    <property type="entry name" value="RtcB-like_sf"/>
</dbReference>
<keyword evidence="6 10" id="KW-0464">Manganese</keyword>
<feature type="binding site" evidence="10">
    <location>
        <position position="302"/>
    </location>
    <ligand>
        <name>Mn(2+)</name>
        <dbReference type="ChEBI" id="CHEBI:29035"/>
        <label>2</label>
    </ligand>
</feature>
<sequence length="447" mass="49488">MNAEAIFYASEALLPEISRDLSLQQLQNTASLPDIVSPVIAMPDAHQGYGVPVGGVLATHNLISAGAVGMDINCGVRLLVSQLTYDPEKFNITRLHQLINQLEHLIPIGLGGRHKHNPINFDLKEITGQGSQYLAKKGLATPQDIEHTEEYGCLDGANYHGLSERAVIRARDELGTLGSGNHFIDILKVVEIFDTDLAQKWHLFENQICVMIHSGSRALGHQTCLDYLKLFNQVAPSYGISFPNRELAALPLTSKEAQAYFGAMKACVNFAFANRQLMTYFVRNVFQKNFQDELPLLYDVAHNIAKWEVHHGQKMLVHRKGATRALPAGHPQNPKSYLETGHPAIVPGSMGTASYVLVGLPKNAQTFHSVNHGAGRRMSRTQAKKTIREDEFKQKMGETINNKPFYRIADEAPQAYKDIDQVVETLTEIGLTKKVVKLLPLAVINGE</sequence>
<evidence type="ECO:0000256" key="7">
    <source>
        <dbReference type="ARBA" id="ARBA00047746"/>
    </source>
</evidence>
<dbReference type="PANTHER" id="PTHR11118:SF1">
    <property type="entry name" value="RNA-SPLICING LIGASE RTCB HOMOLOG"/>
    <property type="match status" value="1"/>
</dbReference>
<dbReference type="GO" id="GO:0003972">
    <property type="term" value="F:RNA ligase (ATP) activity"/>
    <property type="evidence" value="ECO:0007669"/>
    <property type="project" value="TreeGrafter"/>
</dbReference>
<evidence type="ECO:0000256" key="3">
    <source>
        <dbReference type="ARBA" id="ARBA00022741"/>
    </source>
</evidence>
<feature type="binding site" evidence="9">
    <location>
        <begin position="347"/>
        <end position="350"/>
    </location>
    <ligand>
        <name>GMP</name>
        <dbReference type="ChEBI" id="CHEBI:58115"/>
    </ligand>
</feature>
<reference evidence="12 13" key="1">
    <citation type="journal article" date="2016" name="Nat. Commun.">
        <title>Thousands of microbial genomes shed light on interconnected biogeochemical processes in an aquifer system.</title>
        <authorList>
            <person name="Anantharaman K."/>
            <person name="Brown C.T."/>
            <person name="Hug L.A."/>
            <person name="Sharon I."/>
            <person name="Castelle C.J."/>
            <person name="Probst A.J."/>
            <person name="Thomas B.C."/>
            <person name="Singh A."/>
            <person name="Wilkins M.J."/>
            <person name="Karaoz U."/>
            <person name="Brodie E.L."/>
            <person name="Williams K.H."/>
            <person name="Hubbard S.S."/>
            <person name="Banfield J.F."/>
        </authorList>
    </citation>
    <scope>NUCLEOTIDE SEQUENCE [LARGE SCALE GENOMIC DNA]</scope>
</reference>
<evidence type="ECO:0000256" key="5">
    <source>
        <dbReference type="ARBA" id="ARBA00023134"/>
    </source>
</evidence>
<evidence type="ECO:0000256" key="9">
    <source>
        <dbReference type="PIRSR" id="PIRSR601233-2"/>
    </source>
</evidence>
<proteinExistence type="inferred from homology"/>
<dbReference type="GO" id="GO:0005525">
    <property type="term" value="F:GTP binding"/>
    <property type="evidence" value="ECO:0007669"/>
    <property type="project" value="UniProtKB-KW"/>
</dbReference>
<dbReference type="Proteomes" id="UP000177006">
    <property type="component" value="Unassembled WGS sequence"/>
</dbReference>
<dbReference type="Gene3D" id="3.90.1860.10">
    <property type="entry name" value="tRNA-splicing ligase RtcB"/>
    <property type="match status" value="1"/>
</dbReference>
<protein>
    <recommendedName>
        <fullName evidence="11">tRNA-splicing ligase RtcB</fullName>
        <ecNumber evidence="11">6.5.1.-</ecNumber>
    </recommendedName>
</protein>
<feature type="binding site" evidence="9">
    <location>
        <begin position="372"/>
        <end position="375"/>
    </location>
    <ligand>
        <name>GMP</name>
        <dbReference type="ChEBI" id="CHEBI:58115"/>
    </ligand>
</feature>
<dbReference type="PANTHER" id="PTHR11118">
    <property type="entry name" value="RNA-SPLICING LIGASE RTCB HOMOLOG"/>
    <property type="match status" value="1"/>
</dbReference>
<keyword evidence="4" id="KW-0692">RNA repair</keyword>
<dbReference type="PROSITE" id="PS01288">
    <property type="entry name" value="UPF0027"/>
    <property type="match status" value="1"/>
</dbReference>
<keyword evidence="2 10" id="KW-0479">Metal-binding</keyword>
<dbReference type="GO" id="GO:0042245">
    <property type="term" value="P:RNA repair"/>
    <property type="evidence" value="ECO:0007669"/>
    <property type="project" value="UniProtKB-KW"/>
</dbReference>
<dbReference type="EC" id="6.5.1.-" evidence="11"/>
<feature type="binding site" evidence="9">
    <location>
        <begin position="302"/>
        <end position="303"/>
    </location>
    <ligand>
        <name>GMP</name>
        <dbReference type="ChEBI" id="CHEBI:58115"/>
    </ligand>
</feature>
<feature type="binding site" evidence="10">
    <location>
        <position position="213"/>
    </location>
    <ligand>
        <name>Mn(2+)</name>
        <dbReference type="ChEBI" id="CHEBI:29035"/>
        <label>2</label>
    </ligand>
</feature>
<organism evidence="12 13">
    <name type="scientific">Candidatus Beckwithbacteria bacterium RBG_13_42_9</name>
    <dbReference type="NCBI Taxonomy" id="1797457"/>
    <lineage>
        <taxon>Bacteria</taxon>
        <taxon>Candidatus Beckwithiibacteriota</taxon>
    </lineage>
</organism>
<evidence type="ECO:0000313" key="13">
    <source>
        <dbReference type="Proteomes" id="UP000177006"/>
    </source>
</evidence>
<evidence type="ECO:0000256" key="8">
    <source>
        <dbReference type="PIRSR" id="PIRSR601233-1"/>
    </source>
</evidence>
<keyword evidence="5 9" id="KW-0342">GTP-binding</keyword>
<evidence type="ECO:0000256" key="2">
    <source>
        <dbReference type="ARBA" id="ARBA00022723"/>
    </source>
</evidence>
<feature type="active site" description="GMP-histidine intermediate" evidence="8">
    <location>
        <position position="372"/>
    </location>
</feature>
<comment type="caution">
    <text evidence="12">The sequence shown here is derived from an EMBL/GenBank/DDBJ whole genome shotgun (WGS) entry which is preliminary data.</text>
</comment>
<feature type="binding site" evidence="10">
    <location>
        <position position="182"/>
    </location>
    <ligand>
        <name>Mn(2+)</name>
        <dbReference type="ChEBI" id="CHEBI:29035"/>
        <label>1</label>
    </ligand>
</feature>
<dbReference type="GO" id="GO:0170057">
    <property type="term" value="F:RNA ligase (GTP) activity"/>
    <property type="evidence" value="ECO:0007669"/>
    <property type="project" value="UniProtKB-EC"/>
</dbReference>
<feature type="binding site" evidence="9">
    <location>
        <position position="354"/>
    </location>
    <ligand>
        <name>GMP</name>
        <dbReference type="ChEBI" id="CHEBI:58115"/>
    </ligand>
</feature>
<comment type="cofactor">
    <cofactor evidence="10 11">
        <name>Mn(2+)</name>
        <dbReference type="ChEBI" id="CHEBI:29035"/>
    </cofactor>
    <text evidence="10 11">Binds 2 manganese ions per subunit.</text>
</comment>
<evidence type="ECO:0000256" key="4">
    <source>
        <dbReference type="ARBA" id="ARBA00022800"/>
    </source>
</evidence>
<evidence type="ECO:0000256" key="1">
    <source>
        <dbReference type="ARBA" id="ARBA00022598"/>
    </source>
</evidence>
<evidence type="ECO:0000256" key="10">
    <source>
        <dbReference type="PIRSR" id="PIRSR601233-3"/>
    </source>
</evidence>
<dbReference type="AlphaFoldDB" id="A0A1F5E7W1"/>
<keyword evidence="1 11" id="KW-0436">Ligase</keyword>
<accession>A0A1F5E7W1</accession>